<dbReference type="Gene3D" id="3.40.190.10">
    <property type="entry name" value="Periplasmic binding protein-like II"/>
    <property type="match status" value="1"/>
</dbReference>
<dbReference type="SUPFAM" id="SSF53850">
    <property type="entry name" value="Periplasmic binding protein-like II"/>
    <property type="match status" value="1"/>
</dbReference>
<keyword evidence="4" id="KW-1185">Reference proteome</keyword>
<dbReference type="PANTHER" id="PTHR42928">
    <property type="entry name" value="TRICARBOXYLATE-BINDING PROTEIN"/>
    <property type="match status" value="1"/>
</dbReference>
<feature type="signal peptide" evidence="2">
    <location>
        <begin position="1"/>
        <end position="33"/>
    </location>
</feature>
<keyword evidence="2" id="KW-0732">Signal</keyword>
<name>A0A936ZTZ6_9BURK</name>
<sequence length="339" mass="35420">MTPLRFPALHKIGATVALALSCAMPFVPSAAHAQSAAQAPYPNRTIKFIVPYTPGGLGDSFARAFAQGMSDRLGQPVVVENMPGASQAVGAAAAARAAPDGYTVFMGTQSGFVLNVIASGSKLNFDPLKDFEPVSMLFASPLFLVVHPTVEAKSLQELIALAKSKPGKLTAATIGEGTTTHLASIMFEKRAGVDILQVPYKGSAPAIADLLAGRIDMMFEGGASALPHVRAGKLRVLGSSGAKRSEQAVPGLPTIGETFPGYEVNAWFALFAPAGTPKGAIDRLNKEIQEVQKTPRLQEMALKLGAEIEGSTPEELGTRLRAELKSAAIVMKEVGSAAR</sequence>
<accession>A0A936ZTZ6</accession>
<feature type="chain" id="PRO_5037326009" evidence="2">
    <location>
        <begin position="34"/>
        <end position="339"/>
    </location>
</feature>
<dbReference type="AlphaFoldDB" id="A0A936ZTZ6"/>
<gene>
    <name evidence="3" type="ORF">JI739_24180</name>
</gene>
<organism evidence="3 4">
    <name type="scientific">Ramlibacter aurantiacus</name>
    <dbReference type="NCBI Taxonomy" id="2801330"/>
    <lineage>
        <taxon>Bacteria</taxon>
        <taxon>Pseudomonadati</taxon>
        <taxon>Pseudomonadota</taxon>
        <taxon>Betaproteobacteria</taxon>
        <taxon>Burkholderiales</taxon>
        <taxon>Comamonadaceae</taxon>
        <taxon>Ramlibacter</taxon>
    </lineage>
</organism>
<dbReference type="PROSITE" id="PS51257">
    <property type="entry name" value="PROKAR_LIPOPROTEIN"/>
    <property type="match status" value="1"/>
</dbReference>
<dbReference type="InterPro" id="IPR005064">
    <property type="entry name" value="BUG"/>
</dbReference>
<dbReference type="EMBL" id="JAEQNA010000019">
    <property type="protein sequence ID" value="MBL0423453.1"/>
    <property type="molecule type" value="Genomic_DNA"/>
</dbReference>
<evidence type="ECO:0000313" key="3">
    <source>
        <dbReference type="EMBL" id="MBL0423453.1"/>
    </source>
</evidence>
<reference evidence="3" key="1">
    <citation type="submission" date="2021-01" db="EMBL/GenBank/DDBJ databases">
        <title>Ramlibacter sp. strain AW1 16S ribosomal RNA gene Genome sequencing and assembly.</title>
        <authorList>
            <person name="Kang M."/>
        </authorList>
    </citation>
    <scope>NUCLEOTIDE SEQUENCE</scope>
    <source>
        <strain evidence="3">AW1</strain>
    </source>
</reference>
<protein>
    <submittedName>
        <fullName evidence="3">Tripartite tricarboxylate transporter substrate binding protein</fullName>
    </submittedName>
</protein>
<dbReference type="InterPro" id="IPR042100">
    <property type="entry name" value="Bug_dom1"/>
</dbReference>
<dbReference type="PIRSF" id="PIRSF017082">
    <property type="entry name" value="YflP"/>
    <property type="match status" value="1"/>
</dbReference>
<dbReference type="Proteomes" id="UP000613011">
    <property type="component" value="Unassembled WGS sequence"/>
</dbReference>
<evidence type="ECO:0000313" key="4">
    <source>
        <dbReference type="Proteomes" id="UP000613011"/>
    </source>
</evidence>
<dbReference type="PANTHER" id="PTHR42928:SF5">
    <property type="entry name" value="BLR1237 PROTEIN"/>
    <property type="match status" value="1"/>
</dbReference>
<evidence type="ECO:0000256" key="1">
    <source>
        <dbReference type="ARBA" id="ARBA00006987"/>
    </source>
</evidence>
<comment type="caution">
    <text evidence="3">The sequence shown here is derived from an EMBL/GenBank/DDBJ whole genome shotgun (WGS) entry which is preliminary data.</text>
</comment>
<evidence type="ECO:0000256" key="2">
    <source>
        <dbReference type="SAM" id="SignalP"/>
    </source>
</evidence>
<proteinExistence type="inferred from homology"/>
<dbReference type="RefSeq" id="WP_201686589.1">
    <property type="nucleotide sequence ID" value="NZ_JAEQNA010000019.1"/>
</dbReference>
<dbReference type="Pfam" id="PF03401">
    <property type="entry name" value="TctC"/>
    <property type="match status" value="1"/>
</dbReference>
<dbReference type="Gene3D" id="3.40.190.150">
    <property type="entry name" value="Bordetella uptake gene, domain 1"/>
    <property type="match status" value="1"/>
</dbReference>
<comment type="similarity">
    <text evidence="1">Belongs to the UPF0065 (bug) family.</text>
</comment>